<name>A0A2G9HSK2_9LAMI</name>
<keyword evidence="2" id="KW-1185">Reference proteome</keyword>
<sequence>MAWVKKSNFFTFLAPWLWTYEEHKKVHKPELKSHNTAKGRNSLVPSCPLMMSYHVGLIKIIRTRTHIDNRSNLQQVNLCLGTLSLKYGKTVLFLSLLLN</sequence>
<dbReference type="EMBL" id="NKXS01001121">
    <property type="protein sequence ID" value="PIN20491.1"/>
    <property type="molecule type" value="Genomic_DNA"/>
</dbReference>
<evidence type="ECO:0000313" key="1">
    <source>
        <dbReference type="EMBL" id="PIN20491.1"/>
    </source>
</evidence>
<gene>
    <name evidence="1" type="ORF">CDL12_06821</name>
</gene>
<organism evidence="1 2">
    <name type="scientific">Handroanthus impetiginosus</name>
    <dbReference type="NCBI Taxonomy" id="429701"/>
    <lineage>
        <taxon>Eukaryota</taxon>
        <taxon>Viridiplantae</taxon>
        <taxon>Streptophyta</taxon>
        <taxon>Embryophyta</taxon>
        <taxon>Tracheophyta</taxon>
        <taxon>Spermatophyta</taxon>
        <taxon>Magnoliopsida</taxon>
        <taxon>eudicotyledons</taxon>
        <taxon>Gunneridae</taxon>
        <taxon>Pentapetalae</taxon>
        <taxon>asterids</taxon>
        <taxon>lamiids</taxon>
        <taxon>Lamiales</taxon>
        <taxon>Bignoniaceae</taxon>
        <taxon>Crescentiina</taxon>
        <taxon>Tabebuia alliance</taxon>
        <taxon>Handroanthus</taxon>
    </lineage>
</organism>
<comment type="caution">
    <text evidence="1">The sequence shown here is derived from an EMBL/GenBank/DDBJ whole genome shotgun (WGS) entry which is preliminary data.</text>
</comment>
<reference evidence="2" key="1">
    <citation type="journal article" date="2018" name="Gigascience">
        <title>Genome assembly of the Pink Ipe (Handroanthus impetiginosus, Bignoniaceae), a highly valued, ecologically keystone Neotropical timber forest tree.</title>
        <authorList>
            <person name="Silva-Junior O.B."/>
            <person name="Grattapaglia D."/>
            <person name="Novaes E."/>
            <person name="Collevatti R.G."/>
        </authorList>
    </citation>
    <scope>NUCLEOTIDE SEQUENCE [LARGE SCALE GENOMIC DNA]</scope>
    <source>
        <strain evidence="2">cv. UFG-1</strain>
    </source>
</reference>
<proteinExistence type="predicted"/>
<protein>
    <submittedName>
        <fullName evidence="1">Uncharacterized protein</fullName>
    </submittedName>
</protein>
<dbReference type="Proteomes" id="UP000231279">
    <property type="component" value="Unassembled WGS sequence"/>
</dbReference>
<dbReference type="AlphaFoldDB" id="A0A2G9HSK2"/>
<evidence type="ECO:0000313" key="2">
    <source>
        <dbReference type="Proteomes" id="UP000231279"/>
    </source>
</evidence>
<accession>A0A2G9HSK2</accession>